<dbReference type="GO" id="GO:0016491">
    <property type="term" value="F:oxidoreductase activity"/>
    <property type="evidence" value="ECO:0007669"/>
    <property type="project" value="InterPro"/>
</dbReference>
<evidence type="ECO:0000256" key="1">
    <source>
        <dbReference type="SAM" id="MobiDB-lite"/>
    </source>
</evidence>
<protein>
    <recommendedName>
        <fullName evidence="2">Nitrogenase/oxidoreductase component 1 domain-containing protein</fullName>
    </recommendedName>
</protein>
<organism evidence="3 4">
    <name type="scientific">Mageeibacillus indolicus</name>
    <dbReference type="NCBI Taxonomy" id="884684"/>
    <lineage>
        <taxon>Bacteria</taxon>
        <taxon>Bacillati</taxon>
        <taxon>Bacillota</taxon>
        <taxon>Clostridia</taxon>
        <taxon>Eubacteriales</taxon>
        <taxon>Oscillospiraceae</taxon>
        <taxon>Mageeibacillus</taxon>
    </lineage>
</organism>
<dbReference type="Pfam" id="PF00148">
    <property type="entry name" value="Oxidored_nitro"/>
    <property type="match status" value="1"/>
</dbReference>
<sequence length="459" mass="51280">MSTFSASPSLQPRCQSPSGLSRPENSPPIKRLAQVKSLEDIQPLSHAVFPGSHCPLFGSLMLIRRIRNASCLVVGTDECTYYAKSSAMAGGDFGTLAERCYSLVLQPTDISFGSGDKLNSAIEEITAQGRPELLFVITTCVVELIGDDFDSLCARAAARLNIAVTVIHTEHYRSENHLAGMEAALTACLPVMREQPPQLAVNILGPRHDNFAKSELAECLNTIGLPINLVLPSDCDITDIVKAPAARLNLVTDRIGLPLAQAMLDRFGLPYIYFDRFVTPRTIENAYLDLFDKILKPETRQRMEEWLNSKKNAARRIAERVTPKLQGYSYIYGNTPLPQLELNAYLTELGLQPKLIQLSQWTTADDTAVNRILAKYNPYVTRNANIAPLRDMYDILRPEFYFGHEYFERLLKKGIVQRAMDRLGQAYGFQLNTQLLLFLEESIEMYQSLVVKGAQNVAD</sequence>
<feature type="compositionally biased region" description="Polar residues" evidence="1">
    <location>
        <begin position="1"/>
        <end position="19"/>
    </location>
</feature>
<name>A0A2J8AZB4_9FIRM</name>
<dbReference type="InterPro" id="IPR049939">
    <property type="entry name" value="NifE-like"/>
</dbReference>
<dbReference type="PANTHER" id="PTHR42956">
    <property type="entry name" value="NITROGENASE IRON-MOLYBDENUM COFACTOR BIOSYNTHESIS PROTEIN NIFE"/>
    <property type="match status" value="1"/>
</dbReference>
<dbReference type="EMBL" id="NBZD01000005">
    <property type="protein sequence ID" value="PNH17861.1"/>
    <property type="molecule type" value="Genomic_DNA"/>
</dbReference>
<accession>A0A2J8AZB4</accession>
<dbReference type="SUPFAM" id="SSF53807">
    <property type="entry name" value="Helical backbone' metal receptor"/>
    <property type="match status" value="1"/>
</dbReference>
<dbReference type="AlphaFoldDB" id="A0A2J8AZB4"/>
<dbReference type="Proteomes" id="UP000236394">
    <property type="component" value="Unassembled WGS sequence"/>
</dbReference>
<dbReference type="PANTHER" id="PTHR42956:SF1">
    <property type="entry name" value="NITROGENASE IRON-MOLYBDENUM COFACTOR BIOSYNTHESIS PROTEIN NIFE"/>
    <property type="match status" value="1"/>
</dbReference>
<feature type="region of interest" description="Disordered" evidence="1">
    <location>
        <begin position="1"/>
        <end position="27"/>
    </location>
</feature>
<evidence type="ECO:0000313" key="3">
    <source>
        <dbReference type="EMBL" id="PNH17861.1"/>
    </source>
</evidence>
<dbReference type="InterPro" id="IPR000510">
    <property type="entry name" value="Nase/OxRdtase_comp1"/>
</dbReference>
<dbReference type="Gene3D" id="3.40.50.12380">
    <property type="entry name" value="Nitrogenase MoFe cofactor biosynthesis protein NifE, C-terminal"/>
    <property type="match status" value="1"/>
</dbReference>
<dbReference type="RefSeq" id="WP_102892755.1">
    <property type="nucleotide sequence ID" value="NZ_NBZD01000005.1"/>
</dbReference>
<dbReference type="Gene3D" id="3.40.50.1980">
    <property type="entry name" value="Nitrogenase molybdenum iron protein domain"/>
    <property type="match status" value="1"/>
</dbReference>
<feature type="domain" description="Nitrogenase/oxidoreductase component 1" evidence="2">
    <location>
        <begin position="54"/>
        <end position="413"/>
    </location>
</feature>
<reference evidence="4" key="1">
    <citation type="submission" date="2017-04" db="EMBL/GenBank/DDBJ databases">
        <authorList>
            <person name="Bumgarner R.E."/>
            <person name="Fredricks D.N."/>
            <person name="Srinivasan S."/>
        </authorList>
    </citation>
    <scope>NUCLEOTIDE SEQUENCE [LARGE SCALE GENOMIC DNA]</scope>
    <source>
        <strain evidence="4">KA00405</strain>
    </source>
</reference>
<evidence type="ECO:0000259" key="2">
    <source>
        <dbReference type="Pfam" id="PF00148"/>
    </source>
</evidence>
<comment type="caution">
    <text evidence="3">The sequence shown here is derived from an EMBL/GenBank/DDBJ whole genome shotgun (WGS) entry which is preliminary data.</text>
</comment>
<dbReference type="CDD" id="cd00316">
    <property type="entry name" value="Oxidoreductase_nitrogenase"/>
    <property type="match status" value="1"/>
</dbReference>
<proteinExistence type="predicted"/>
<gene>
    <name evidence="3" type="ORF">B7R76_07420</name>
</gene>
<evidence type="ECO:0000313" key="4">
    <source>
        <dbReference type="Proteomes" id="UP000236394"/>
    </source>
</evidence>